<dbReference type="Proteomes" id="UP000481043">
    <property type="component" value="Unassembled WGS sequence"/>
</dbReference>
<keyword evidence="1" id="KW-1133">Transmembrane helix</keyword>
<keyword evidence="1" id="KW-0472">Membrane</keyword>
<gene>
    <name evidence="2" type="ORF">G4D63_04175</name>
</gene>
<feature type="transmembrane region" description="Helical" evidence="1">
    <location>
        <begin position="61"/>
        <end position="82"/>
    </location>
</feature>
<dbReference type="RefSeq" id="WP_163177975.1">
    <property type="nucleotide sequence ID" value="NZ_JAAIWM010000001.1"/>
</dbReference>
<protein>
    <recommendedName>
        <fullName evidence="4">DUF5673 domain-containing protein</fullName>
    </recommendedName>
</protein>
<feature type="transmembrane region" description="Helical" evidence="1">
    <location>
        <begin position="88"/>
        <end position="110"/>
    </location>
</feature>
<keyword evidence="3" id="KW-1185">Reference proteome</keyword>
<dbReference type="EMBL" id="JAAIWM010000001">
    <property type="protein sequence ID" value="NEY70934.1"/>
    <property type="molecule type" value="Genomic_DNA"/>
</dbReference>
<comment type="caution">
    <text evidence="2">The sequence shown here is derived from an EMBL/GenBank/DDBJ whole genome shotgun (WGS) entry which is preliminary data.</text>
</comment>
<proteinExistence type="predicted"/>
<sequence length="196" mass="23185">MKLLFDVLFLLLICYFAYKFFQVLIQMKKGLLLPTTSKELSVIRIYPDKHVRFPSYSNQKVGIIVYSIMLLYVSILFILGMTMNDFQWSYYLLVLLPFAHTHNLLNMFAISNQGILKGSRFIPWRKIKSYSFASIDYNSNFYGFSKEVNQGYELTIKTNYRTFKCMVTTDEMKERMNHILKQKISITSDNTQQIEH</sequence>
<organism evidence="2 3">
    <name type="scientific">Bacillus mesophilus</name>
    <dbReference type="NCBI Taxonomy" id="1808955"/>
    <lineage>
        <taxon>Bacteria</taxon>
        <taxon>Bacillati</taxon>
        <taxon>Bacillota</taxon>
        <taxon>Bacilli</taxon>
        <taxon>Bacillales</taxon>
        <taxon>Bacillaceae</taxon>
        <taxon>Bacillus</taxon>
    </lineage>
</organism>
<reference evidence="2 3" key="1">
    <citation type="submission" date="2020-02" db="EMBL/GenBank/DDBJ databases">
        <title>Bacillus aquiflavi sp. nov., isolated from yellow water of strong flavor Chinese baijiu in Yibin region of China.</title>
        <authorList>
            <person name="Xie J."/>
        </authorList>
    </citation>
    <scope>NUCLEOTIDE SEQUENCE [LARGE SCALE GENOMIC DNA]</scope>
    <source>
        <strain evidence="2 3">SA4</strain>
    </source>
</reference>
<keyword evidence="1" id="KW-0812">Transmembrane</keyword>
<name>A0A6M0Q401_9BACI</name>
<evidence type="ECO:0000313" key="2">
    <source>
        <dbReference type="EMBL" id="NEY70934.1"/>
    </source>
</evidence>
<dbReference type="AlphaFoldDB" id="A0A6M0Q401"/>
<feature type="transmembrane region" description="Helical" evidence="1">
    <location>
        <begin position="6"/>
        <end position="25"/>
    </location>
</feature>
<evidence type="ECO:0000256" key="1">
    <source>
        <dbReference type="SAM" id="Phobius"/>
    </source>
</evidence>
<accession>A0A6M0Q401</accession>
<evidence type="ECO:0000313" key="3">
    <source>
        <dbReference type="Proteomes" id="UP000481043"/>
    </source>
</evidence>
<evidence type="ECO:0008006" key="4">
    <source>
        <dbReference type="Google" id="ProtNLM"/>
    </source>
</evidence>